<accession>A0ABZ2KXH3</accession>
<feature type="compositionally biased region" description="Pro residues" evidence="1">
    <location>
        <begin position="50"/>
        <end position="68"/>
    </location>
</feature>
<evidence type="ECO:0000313" key="3">
    <source>
        <dbReference type="EMBL" id="WXB02236.1"/>
    </source>
</evidence>
<proteinExistence type="predicted"/>
<gene>
    <name evidence="3" type="ORF">LVJ94_35635</name>
</gene>
<feature type="region of interest" description="Disordered" evidence="1">
    <location>
        <begin position="40"/>
        <end position="116"/>
    </location>
</feature>
<evidence type="ECO:0000256" key="1">
    <source>
        <dbReference type="SAM" id="MobiDB-lite"/>
    </source>
</evidence>
<feature type="compositionally biased region" description="Low complexity" evidence="1">
    <location>
        <begin position="80"/>
        <end position="96"/>
    </location>
</feature>
<dbReference type="EMBL" id="CP089983">
    <property type="protein sequence ID" value="WXB02236.1"/>
    <property type="molecule type" value="Genomic_DNA"/>
</dbReference>
<evidence type="ECO:0008006" key="5">
    <source>
        <dbReference type="Google" id="ProtNLM"/>
    </source>
</evidence>
<dbReference type="Proteomes" id="UP001374803">
    <property type="component" value="Chromosome"/>
</dbReference>
<dbReference type="Gene3D" id="1.25.40.10">
    <property type="entry name" value="Tetratricopeptide repeat domain"/>
    <property type="match status" value="1"/>
</dbReference>
<dbReference type="InterPro" id="IPR011990">
    <property type="entry name" value="TPR-like_helical_dom_sf"/>
</dbReference>
<sequence>MRSKSMRISWWTRAGHGRALNKVGLVLLASAFTLGAPGMADAQKGKPKKPPAAPAPAKPGTPAPPATPPTGGSDVELDPKAPGTAPAGGQPAAAKPVDNSPPPQAGQMTQQAQEAKRLFDGEKWQEAALALDRVRKGETGDDEGNKQLGQYHLAIALYRMKFYQAAYGIFSEIADKGNHLKFNETLLWLSKLATDLPEPADIVERVGKYSDAQIERFNNANQRDLYWQLNYLLGRYRYRNRQYEDAIRLFTKVDRQSKYYVQSQFFQGISYVQLRKSVPAVQSFQRIVGAIDEGVQGVEDEARMRDLAFLSMARTYYSASVRLDENNAPTIDSQKLSAAVKYWNKVDVASEYWLDGLFEESWAYFMAGDYPHALGNIHTIGAPYFPNSHYPEAEVLRAVIYFANCQYDDARVIVAKFQGKYQPIYDELNKVLGRFKGENQEEAFYKFLKDVREDKANLDPRIKPIVQNALSDRQLLRNLEYVKVLDDEAARFKQRPAGFQSSSLGADVKDSLQLARDLAVRNTGQLARDRYQRNLDELNEHLRNASKILIDITAAQRNQLDVAISGGQVTAAESKANIVKPDEEHVIWPFDGEYWRDELGFYRQSITSKCGR</sequence>
<dbReference type="SUPFAM" id="SSF48452">
    <property type="entry name" value="TPR-like"/>
    <property type="match status" value="1"/>
</dbReference>
<feature type="signal peptide" evidence="2">
    <location>
        <begin position="1"/>
        <end position="42"/>
    </location>
</feature>
<organism evidence="3 4">
    <name type="scientific">Pendulispora rubella</name>
    <dbReference type="NCBI Taxonomy" id="2741070"/>
    <lineage>
        <taxon>Bacteria</taxon>
        <taxon>Pseudomonadati</taxon>
        <taxon>Myxococcota</taxon>
        <taxon>Myxococcia</taxon>
        <taxon>Myxococcales</taxon>
        <taxon>Sorangiineae</taxon>
        <taxon>Pendulisporaceae</taxon>
        <taxon>Pendulispora</taxon>
    </lineage>
</organism>
<evidence type="ECO:0000256" key="2">
    <source>
        <dbReference type="SAM" id="SignalP"/>
    </source>
</evidence>
<feature type="chain" id="PRO_5046213379" description="Tetratricopeptide repeat protein" evidence="2">
    <location>
        <begin position="43"/>
        <end position="612"/>
    </location>
</feature>
<name>A0ABZ2KXH3_9BACT</name>
<keyword evidence="4" id="KW-1185">Reference proteome</keyword>
<keyword evidence="2" id="KW-0732">Signal</keyword>
<dbReference type="RefSeq" id="WP_394831862.1">
    <property type="nucleotide sequence ID" value="NZ_CP089929.1"/>
</dbReference>
<evidence type="ECO:0000313" key="4">
    <source>
        <dbReference type="Proteomes" id="UP001374803"/>
    </source>
</evidence>
<reference evidence="3" key="1">
    <citation type="submission" date="2021-12" db="EMBL/GenBank/DDBJ databases">
        <title>Discovery of the Pendulisporaceae a myxobacterial family with distinct sporulation behavior and unique specialized metabolism.</title>
        <authorList>
            <person name="Garcia R."/>
            <person name="Popoff A."/>
            <person name="Bader C.D."/>
            <person name="Loehr J."/>
            <person name="Walesch S."/>
            <person name="Walt C."/>
            <person name="Boldt J."/>
            <person name="Bunk B."/>
            <person name="Haeckl F.J.F.P.J."/>
            <person name="Gunesch A.P."/>
            <person name="Birkelbach J."/>
            <person name="Nuebel U."/>
            <person name="Pietschmann T."/>
            <person name="Bach T."/>
            <person name="Mueller R."/>
        </authorList>
    </citation>
    <scope>NUCLEOTIDE SEQUENCE</scope>
    <source>
        <strain evidence="3">MSr11367</strain>
    </source>
</reference>
<protein>
    <recommendedName>
        <fullName evidence="5">Tetratricopeptide repeat protein</fullName>
    </recommendedName>
</protein>